<gene>
    <name evidence="2" type="ORF">N658DRAFT_495375</name>
</gene>
<dbReference type="EMBL" id="MU863631">
    <property type="protein sequence ID" value="KAK4102660.1"/>
    <property type="molecule type" value="Genomic_DNA"/>
</dbReference>
<proteinExistence type="predicted"/>
<reference evidence="2" key="1">
    <citation type="journal article" date="2023" name="Mol. Phylogenet. Evol.">
        <title>Genome-scale phylogeny and comparative genomics of the fungal order Sordariales.</title>
        <authorList>
            <person name="Hensen N."/>
            <person name="Bonometti L."/>
            <person name="Westerberg I."/>
            <person name="Brannstrom I.O."/>
            <person name="Guillou S."/>
            <person name="Cros-Aarteil S."/>
            <person name="Calhoun S."/>
            <person name="Haridas S."/>
            <person name="Kuo A."/>
            <person name="Mondo S."/>
            <person name="Pangilinan J."/>
            <person name="Riley R."/>
            <person name="LaButti K."/>
            <person name="Andreopoulos B."/>
            <person name="Lipzen A."/>
            <person name="Chen C."/>
            <person name="Yan M."/>
            <person name="Daum C."/>
            <person name="Ng V."/>
            <person name="Clum A."/>
            <person name="Steindorff A."/>
            <person name="Ohm R.A."/>
            <person name="Martin F."/>
            <person name="Silar P."/>
            <person name="Natvig D.O."/>
            <person name="Lalanne C."/>
            <person name="Gautier V."/>
            <person name="Ament-Velasquez S.L."/>
            <person name="Kruys A."/>
            <person name="Hutchinson M.I."/>
            <person name="Powell A.J."/>
            <person name="Barry K."/>
            <person name="Miller A.N."/>
            <person name="Grigoriev I.V."/>
            <person name="Debuchy R."/>
            <person name="Gladieux P."/>
            <person name="Hiltunen Thoren M."/>
            <person name="Johannesson H."/>
        </authorList>
    </citation>
    <scope>NUCLEOTIDE SEQUENCE</scope>
    <source>
        <strain evidence="2">CBS 757.83</strain>
    </source>
</reference>
<accession>A0AAN6Q316</accession>
<name>A0AAN6Q316_9PEZI</name>
<organism evidence="2 3">
    <name type="scientific">Parathielavia hyrcaniae</name>
    <dbReference type="NCBI Taxonomy" id="113614"/>
    <lineage>
        <taxon>Eukaryota</taxon>
        <taxon>Fungi</taxon>
        <taxon>Dikarya</taxon>
        <taxon>Ascomycota</taxon>
        <taxon>Pezizomycotina</taxon>
        <taxon>Sordariomycetes</taxon>
        <taxon>Sordariomycetidae</taxon>
        <taxon>Sordariales</taxon>
        <taxon>Chaetomiaceae</taxon>
        <taxon>Parathielavia</taxon>
    </lineage>
</organism>
<feature type="region of interest" description="Disordered" evidence="1">
    <location>
        <begin position="248"/>
        <end position="289"/>
    </location>
</feature>
<feature type="compositionally biased region" description="Low complexity" evidence="1">
    <location>
        <begin position="248"/>
        <end position="264"/>
    </location>
</feature>
<reference evidence="2" key="2">
    <citation type="submission" date="2023-05" db="EMBL/GenBank/DDBJ databases">
        <authorList>
            <consortium name="Lawrence Berkeley National Laboratory"/>
            <person name="Steindorff A."/>
            <person name="Hensen N."/>
            <person name="Bonometti L."/>
            <person name="Westerberg I."/>
            <person name="Brannstrom I.O."/>
            <person name="Guillou S."/>
            <person name="Cros-Aarteil S."/>
            <person name="Calhoun S."/>
            <person name="Haridas S."/>
            <person name="Kuo A."/>
            <person name="Mondo S."/>
            <person name="Pangilinan J."/>
            <person name="Riley R."/>
            <person name="Labutti K."/>
            <person name="Andreopoulos B."/>
            <person name="Lipzen A."/>
            <person name="Chen C."/>
            <person name="Yanf M."/>
            <person name="Daum C."/>
            <person name="Ng V."/>
            <person name="Clum A."/>
            <person name="Ohm R."/>
            <person name="Martin F."/>
            <person name="Silar P."/>
            <person name="Natvig D."/>
            <person name="Lalanne C."/>
            <person name="Gautier V."/>
            <person name="Ament-Velasquez S.L."/>
            <person name="Kruys A."/>
            <person name="Hutchinson M.I."/>
            <person name="Powell A.J."/>
            <person name="Barry K."/>
            <person name="Miller A.N."/>
            <person name="Grigoriev I.V."/>
            <person name="Debuchy R."/>
            <person name="Gladieux P."/>
            <person name="Thoren M.H."/>
            <person name="Johannesson H."/>
        </authorList>
    </citation>
    <scope>NUCLEOTIDE SEQUENCE</scope>
    <source>
        <strain evidence="2">CBS 757.83</strain>
    </source>
</reference>
<evidence type="ECO:0000256" key="1">
    <source>
        <dbReference type="SAM" id="MobiDB-lite"/>
    </source>
</evidence>
<feature type="compositionally biased region" description="Basic and acidic residues" evidence="1">
    <location>
        <begin position="267"/>
        <end position="289"/>
    </location>
</feature>
<comment type="caution">
    <text evidence="2">The sequence shown here is derived from an EMBL/GenBank/DDBJ whole genome shotgun (WGS) entry which is preliminary data.</text>
</comment>
<dbReference type="AlphaFoldDB" id="A0AAN6Q316"/>
<evidence type="ECO:0000313" key="2">
    <source>
        <dbReference type="EMBL" id="KAK4102660.1"/>
    </source>
</evidence>
<keyword evidence="3" id="KW-1185">Reference proteome</keyword>
<protein>
    <submittedName>
        <fullName evidence="2">Uncharacterized protein</fullName>
    </submittedName>
</protein>
<feature type="compositionally biased region" description="Polar residues" evidence="1">
    <location>
        <begin position="69"/>
        <end position="84"/>
    </location>
</feature>
<sequence length="289" mass="33147">MWSGFNSDEPWSPRNLRASTYAHSQASSFGSGIDPRWAPAVTRSDLLSESGGSEDDDVRSKYGAASTVSSHYTMQSARPPSMFSSRDDAASSVGQSSAPSLGRPPVPFMGLPVLDNPDIAHWAPNQILWCEFAWLKNCPETFSLDDEIGWIQHHKRHLRETYPQQLMCWFCDHQPFVTKHPNGSLAKFEERMEHVRDHIFSDHRLTIQAMRRDLHMVRHLYDHGLLSTERYHAAMAYDETPAAFRFPASHSSSFSSPRQTSSQPARQYHDLVREERRRNRQSRGHDLRR</sequence>
<dbReference type="Proteomes" id="UP001305647">
    <property type="component" value="Unassembled WGS sequence"/>
</dbReference>
<feature type="region of interest" description="Disordered" evidence="1">
    <location>
        <begin position="69"/>
        <end position="101"/>
    </location>
</feature>
<evidence type="ECO:0000313" key="3">
    <source>
        <dbReference type="Proteomes" id="UP001305647"/>
    </source>
</evidence>